<protein>
    <submittedName>
        <fullName evidence="1">Uncharacterized protein</fullName>
    </submittedName>
</protein>
<keyword evidence="2" id="KW-1185">Reference proteome</keyword>
<accession>A0A6B0RQU8</accession>
<reference evidence="1" key="1">
    <citation type="submission" date="2019-10" db="EMBL/GenBank/DDBJ databases">
        <title>The sequence and de novo assembly of the wild yak genome.</title>
        <authorList>
            <person name="Liu Y."/>
        </authorList>
    </citation>
    <scope>NUCLEOTIDE SEQUENCE [LARGE SCALE GENOMIC DNA]</scope>
    <source>
        <strain evidence="1">WY2019</strain>
    </source>
</reference>
<name>A0A6B0RQU8_9CETA</name>
<gene>
    <name evidence="1" type="ORF">E5288_WYG005609</name>
</gene>
<evidence type="ECO:0000313" key="1">
    <source>
        <dbReference type="EMBL" id="MXQ91057.1"/>
    </source>
</evidence>
<organism evidence="1 2">
    <name type="scientific">Bos mutus</name>
    <name type="common">wild yak</name>
    <dbReference type="NCBI Taxonomy" id="72004"/>
    <lineage>
        <taxon>Eukaryota</taxon>
        <taxon>Metazoa</taxon>
        <taxon>Chordata</taxon>
        <taxon>Craniata</taxon>
        <taxon>Vertebrata</taxon>
        <taxon>Euteleostomi</taxon>
        <taxon>Mammalia</taxon>
        <taxon>Eutheria</taxon>
        <taxon>Laurasiatheria</taxon>
        <taxon>Artiodactyla</taxon>
        <taxon>Ruminantia</taxon>
        <taxon>Pecora</taxon>
        <taxon>Bovidae</taxon>
        <taxon>Bovinae</taxon>
        <taxon>Bos</taxon>
    </lineage>
</organism>
<dbReference type="Proteomes" id="UP000322234">
    <property type="component" value="Unassembled WGS sequence"/>
</dbReference>
<proteinExistence type="predicted"/>
<sequence>MCPLCVWRVGLSPGPGELKMPPAREEATATARLFLELLLALDDFMERLARVLSQPTFLYAKGLSEKIRSSSECCCTFLKAAVIQAKQICTQNPFHRILYSMVIWTRKKVPTCSIPLVVVNHALDR</sequence>
<dbReference type="AlphaFoldDB" id="A0A6B0RQU8"/>
<evidence type="ECO:0000313" key="2">
    <source>
        <dbReference type="Proteomes" id="UP000322234"/>
    </source>
</evidence>
<comment type="caution">
    <text evidence="1">The sequence shown here is derived from an EMBL/GenBank/DDBJ whole genome shotgun (WGS) entry which is preliminary data.</text>
</comment>
<dbReference type="EMBL" id="VBQZ03000067">
    <property type="protein sequence ID" value="MXQ91057.1"/>
    <property type="molecule type" value="Genomic_DNA"/>
</dbReference>